<reference evidence="1" key="1">
    <citation type="submission" date="2020-07" db="EMBL/GenBank/DDBJ databases">
        <title>Multicomponent nature underlies the extraordinary mechanical properties of spider dragline silk.</title>
        <authorList>
            <person name="Kono N."/>
            <person name="Nakamura H."/>
            <person name="Mori M."/>
            <person name="Yoshida Y."/>
            <person name="Ohtoshi R."/>
            <person name="Malay A.D."/>
            <person name="Moran D.A.P."/>
            <person name="Tomita M."/>
            <person name="Numata K."/>
            <person name="Arakawa K."/>
        </authorList>
    </citation>
    <scope>NUCLEOTIDE SEQUENCE</scope>
</reference>
<dbReference type="EMBL" id="BMAO01000153">
    <property type="protein sequence ID" value="GFQ64805.1"/>
    <property type="molecule type" value="Genomic_DNA"/>
</dbReference>
<dbReference type="InterPro" id="IPR033438">
    <property type="entry name" value="MOLO1"/>
</dbReference>
<dbReference type="PANTHER" id="PTHR33748:SF5">
    <property type="entry name" value="GROUND-LIKE DOMAIN-CONTAINING PROTEIN"/>
    <property type="match status" value="1"/>
</dbReference>
<accession>A0A8X6K5F7</accession>
<evidence type="ECO:0000313" key="2">
    <source>
        <dbReference type="Proteomes" id="UP000887116"/>
    </source>
</evidence>
<protein>
    <submittedName>
        <fullName evidence="1">Uncharacterized protein</fullName>
    </submittedName>
</protein>
<dbReference type="AlphaFoldDB" id="A0A8X6K5F7"/>
<dbReference type="GO" id="GO:0005892">
    <property type="term" value="C:acetylcholine-gated channel complex"/>
    <property type="evidence" value="ECO:0007669"/>
    <property type="project" value="InterPro"/>
</dbReference>
<keyword evidence="2" id="KW-1185">Reference proteome</keyword>
<dbReference type="OrthoDB" id="6499708at2759"/>
<name>A0A8X6K5F7_TRICU</name>
<gene>
    <name evidence="1" type="primary">X975_12087</name>
    <name evidence="1" type="ORF">TNCT_412111</name>
</gene>
<dbReference type="Proteomes" id="UP000887116">
    <property type="component" value="Unassembled WGS sequence"/>
</dbReference>
<sequence length="94" mass="10635">MCGMPRPSFVCDPEFILTRGDAEKLDQIATEFRKSTSCICPKCTDDIGVSLGIFIRHNVSKEVMMNIHGSSSQHLQKTMSSWMILRFITSTTKY</sequence>
<feature type="non-terminal residue" evidence="1">
    <location>
        <position position="1"/>
    </location>
</feature>
<comment type="caution">
    <text evidence="1">The sequence shown here is derived from an EMBL/GenBank/DDBJ whole genome shotgun (WGS) entry which is preliminary data.</text>
</comment>
<dbReference type="Pfam" id="PF17175">
    <property type="entry name" value="MOLO1"/>
    <property type="match status" value="1"/>
</dbReference>
<dbReference type="PANTHER" id="PTHR33748">
    <property type="entry name" value="PROTEIN CBG04600"/>
    <property type="match status" value="1"/>
</dbReference>
<evidence type="ECO:0000313" key="1">
    <source>
        <dbReference type="EMBL" id="GFQ64805.1"/>
    </source>
</evidence>
<proteinExistence type="predicted"/>
<organism evidence="1 2">
    <name type="scientific">Trichonephila clavata</name>
    <name type="common">Joro spider</name>
    <name type="synonym">Nephila clavata</name>
    <dbReference type="NCBI Taxonomy" id="2740835"/>
    <lineage>
        <taxon>Eukaryota</taxon>
        <taxon>Metazoa</taxon>
        <taxon>Ecdysozoa</taxon>
        <taxon>Arthropoda</taxon>
        <taxon>Chelicerata</taxon>
        <taxon>Arachnida</taxon>
        <taxon>Araneae</taxon>
        <taxon>Araneomorphae</taxon>
        <taxon>Entelegynae</taxon>
        <taxon>Araneoidea</taxon>
        <taxon>Nephilidae</taxon>
        <taxon>Trichonephila</taxon>
    </lineage>
</organism>